<evidence type="ECO:0000313" key="1">
    <source>
        <dbReference type="EMBL" id="JAD96284.1"/>
    </source>
</evidence>
<dbReference type="PROSITE" id="PS51257">
    <property type="entry name" value="PROKAR_LIPOPROTEIN"/>
    <property type="match status" value="1"/>
</dbReference>
<dbReference type="AlphaFoldDB" id="A0A0A9E680"/>
<dbReference type="EMBL" id="GBRH01201611">
    <property type="protein sequence ID" value="JAD96284.1"/>
    <property type="molecule type" value="Transcribed_RNA"/>
</dbReference>
<name>A0A0A9E680_ARUDO</name>
<protein>
    <submittedName>
        <fullName evidence="1">Uncharacterized protein</fullName>
    </submittedName>
</protein>
<accession>A0A0A9E680</accession>
<reference evidence="1" key="1">
    <citation type="submission" date="2014-09" db="EMBL/GenBank/DDBJ databases">
        <authorList>
            <person name="Magalhaes I.L.F."/>
            <person name="Oliveira U."/>
            <person name="Santos F.R."/>
            <person name="Vidigal T.H.D.A."/>
            <person name="Brescovit A.D."/>
            <person name="Santos A.J."/>
        </authorList>
    </citation>
    <scope>NUCLEOTIDE SEQUENCE</scope>
    <source>
        <tissue evidence="1">Shoot tissue taken approximately 20 cm above the soil surface</tissue>
    </source>
</reference>
<proteinExistence type="predicted"/>
<organism evidence="1">
    <name type="scientific">Arundo donax</name>
    <name type="common">Giant reed</name>
    <name type="synonym">Donax arundinaceus</name>
    <dbReference type="NCBI Taxonomy" id="35708"/>
    <lineage>
        <taxon>Eukaryota</taxon>
        <taxon>Viridiplantae</taxon>
        <taxon>Streptophyta</taxon>
        <taxon>Embryophyta</taxon>
        <taxon>Tracheophyta</taxon>
        <taxon>Spermatophyta</taxon>
        <taxon>Magnoliopsida</taxon>
        <taxon>Liliopsida</taxon>
        <taxon>Poales</taxon>
        <taxon>Poaceae</taxon>
        <taxon>PACMAD clade</taxon>
        <taxon>Arundinoideae</taxon>
        <taxon>Arundineae</taxon>
        <taxon>Arundo</taxon>
    </lineage>
</organism>
<sequence length="55" mass="6216">MKNLKPSPFCPCFSSTSCDPLSFFCHSPSYSSICSARLHLELFSLATSWLFLHNE</sequence>
<reference evidence="1" key="2">
    <citation type="journal article" date="2015" name="Data Brief">
        <title>Shoot transcriptome of the giant reed, Arundo donax.</title>
        <authorList>
            <person name="Barrero R.A."/>
            <person name="Guerrero F.D."/>
            <person name="Moolhuijzen P."/>
            <person name="Goolsby J.A."/>
            <person name="Tidwell J."/>
            <person name="Bellgard S.E."/>
            <person name="Bellgard M.I."/>
        </authorList>
    </citation>
    <scope>NUCLEOTIDE SEQUENCE</scope>
    <source>
        <tissue evidence="1">Shoot tissue taken approximately 20 cm above the soil surface</tissue>
    </source>
</reference>